<proteinExistence type="predicted"/>
<dbReference type="GO" id="GO:0017095">
    <property type="term" value="F:heparan sulfate 6-sulfotransferase activity"/>
    <property type="evidence" value="ECO:0007669"/>
    <property type="project" value="TreeGrafter"/>
</dbReference>
<keyword evidence="5 7" id="KW-0472">Membrane</keyword>
<protein>
    <submittedName>
        <fullName evidence="8">Uncharacterized protein</fullName>
    </submittedName>
</protein>
<evidence type="ECO:0000256" key="1">
    <source>
        <dbReference type="ARBA" id="ARBA00004167"/>
    </source>
</evidence>
<evidence type="ECO:0000256" key="7">
    <source>
        <dbReference type="SAM" id="Phobius"/>
    </source>
</evidence>
<keyword evidence="6" id="KW-0325">Glycoprotein</keyword>
<gene>
    <name evidence="8" type="ORF">Cgig2_016230</name>
</gene>
<evidence type="ECO:0000313" key="8">
    <source>
        <dbReference type="EMBL" id="KAJ8425950.1"/>
    </source>
</evidence>
<sequence>MDCRGDEPFPPPSTMFVLPFFYFYCTLLFLIFLRDDPVKLHTSVNMDWFWRDNESCFPLELSVSPRANASSVVDDFQHCENVVTKWATSQLNQESKEDKHTLRDLLFFLHIPRTGGRTYFHCFLKKLYSSQFECPRSYDKLRFNPSDKKQSSRVLLCEVVPMLVR</sequence>
<dbReference type="GO" id="GO:0016020">
    <property type="term" value="C:membrane"/>
    <property type="evidence" value="ECO:0007669"/>
    <property type="project" value="UniProtKB-SubCell"/>
</dbReference>
<dbReference type="PANTHER" id="PTHR12812">
    <property type="entry name" value="HEPARAN SULFATE 6-O-SULFOTRANSFERASE 3"/>
    <property type="match status" value="1"/>
</dbReference>
<dbReference type="AlphaFoldDB" id="A0A9Q1GSR0"/>
<dbReference type="PANTHER" id="PTHR12812:SF0">
    <property type="entry name" value="HEPARAN-SULFATE 6-O-SULFOTRANSFERASE"/>
    <property type="match status" value="1"/>
</dbReference>
<evidence type="ECO:0000256" key="2">
    <source>
        <dbReference type="ARBA" id="ARBA00022679"/>
    </source>
</evidence>
<evidence type="ECO:0000313" key="9">
    <source>
        <dbReference type="Proteomes" id="UP001153076"/>
    </source>
</evidence>
<evidence type="ECO:0000256" key="5">
    <source>
        <dbReference type="ARBA" id="ARBA00023136"/>
    </source>
</evidence>
<comment type="subcellular location">
    <subcellularLocation>
        <location evidence="1">Membrane</location>
        <topology evidence="1">Single-pass membrane protein</topology>
    </subcellularLocation>
</comment>
<dbReference type="InterPro" id="IPR010635">
    <property type="entry name" value="Heparan_SO4-6-sulfoTrfase"/>
</dbReference>
<name>A0A9Q1GSR0_9CARY</name>
<evidence type="ECO:0000256" key="4">
    <source>
        <dbReference type="ARBA" id="ARBA00022989"/>
    </source>
</evidence>
<accession>A0A9Q1GSR0</accession>
<evidence type="ECO:0000256" key="3">
    <source>
        <dbReference type="ARBA" id="ARBA00022692"/>
    </source>
</evidence>
<feature type="transmembrane region" description="Helical" evidence="7">
    <location>
        <begin position="15"/>
        <end position="33"/>
    </location>
</feature>
<dbReference type="Proteomes" id="UP001153076">
    <property type="component" value="Unassembled WGS sequence"/>
</dbReference>
<organism evidence="8 9">
    <name type="scientific">Carnegiea gigantea</name>
    <dbReference type="NCBI Taxonomy" id="171969"/>
    <lineage>
        <taxon>Eukaryota</taxon>
        <taxon>Viridiplantae</taxon>
        <taxon>Streptophyta</taxon>
        <taxon>Embryophyta</taxon>
        <taxon>Tracheophyta</taxon>
        <taxon>Spermatophyta</taxon>
        <taxon>Magnoliopsida</taxon>
        <taxon>eudicotyledons</taxon>
        <taxon>Gunneridae</taxon>
        <taxon>Pentapetalae</taxon>
        <taxon>Caryophyllales</taxon>
        <taxon>Cactineae</taxon>
        <taxon>Cactaceae</taxon>
        <taxon>Cactoideae</taxon>
        <taxon>Echinocereeae</taxon>
        <taxon>Carnegiea</taxon>
    </lineage>
</organism>
<comment type="caution">
    <text evidence="8">The sequence shown here is derived from an EMBL/GenBank/DDBJ whole genome shotgun (WGS) entry which is preliminary data.</text>
</comment>
<keyword evidence="3 7" id="KW-0812">Transmembrane</keyword>
<keyword evidence="2" id="KW-0808">Transferase</keyword>
<evidence type="ECO:0000256" key="6">
    <source>
        <dbReference type="ARBA" id="ARBA00023180"/>
    </source>
</evidence>
<keyword evidence="9" id="KW-1185">Reference proteome</keyword>
<dbReference type="EMBL" id="JAKOGI010001374">
    <property type="protein sequence ID" value="KAJ8425950.1"/>
    <property type="molecule type" value="Genomic_DNA"/>
</dbReference>
<keyword evidence="4 7" id="KW-1133">Transmembrane helix</keyword>
<dbReference type="OrthoDB" id="406981at2759"/>
<reference evidence="8" key="1">
    <citation type="submission" date="2022-04" db="EMBL/GenBank/DDBJ databases">
        <title>Carnegiea gigantea Genome sequencing and assembly v2.</title>
        <authorList>
            <person name="Copetti D."/>
            <person name="Sanderson M.J."/>
            <person name="Burquez A."/>
            <person name="Wojciechowski M.F."/>
        </authorList>
    </citation>
    <scope>NUCLEOTIDE SEQUENCE</scope>
    <source>
        <strain evidence="8">SGP5-SGP5p</strain>
        <tissue evidence="8">Aerial part</tissue>
    </source>
</reference>